<comment type="caution">
    <text evidence="3">The sequence shown here is derived from an EMBL/GenBank/DDBJ whole genome shotgun (WGS) entry which is preliminary data.</text>
</comment>
<feature type="chain" id="PRO_5026342079" description="Chalcone isomerase domain-containing protein" evidence="1">
    <location>
        <begin position="38"/>
        <end position="200"/>
    </location>
</feature>
<sequence>MWSSSGSNAANHRRWLRASLAALAIVLAAAAPGLANAAANDAVRATGADWRDAVPQAQPLGGGDLTWFGLRIYRATLWSAQRPFDASQPFALQLHYYRSISRSRLVDTSIAEIKRLNATPPDEATLARWRALLTTAFVDVNDGDELIGVYLPGHGMRLYDRQRLLAELDDQQLARAFFDIWLNEKSRDQTLRRRLLGAQP</sequence>
<evidence type="ECO:0000313" key="4">
    <source>
        <dbReference type="Proteomes" id="UP000433309"/>
    </source>
</evidence>
<keyword evidence="1" id="KW-0732">Signal</keyword>
<dbReference type="AlphaFoldDB" id="A0A6I2KTH0"/>
<name>A0A6I2KTH0_9BURK</name>
<feature type="signal peptide" evidence="1">
    <location>
        <begin position="1"/>
        <end position="37"/>
    </location>
</feature>
<gene>
    <name evidence="3" type="ORF">GJ699_01215</name>
</gene>
<dbReference type="InterPro" id="IPR016087">
    <property type="entry name" value="Chalcone_isomerase"/>
</dbReference>
<proteinExistence type="predicted"/>
<evidence type="ECO:0000259" key="2">
    <source>
        <dbReference type="Pfam" id="PF16036"/>
    </source>
</evidence>
<dbReference type="Pfam" id="PF16036">
    <property type="entry name" value="Chalcone_3"/>
    <property type="match status" value="1"/>
</dbReference>
<reference evidence="3 4" key="1">
    <citation type="submission" date="2019-11" db="EMBL/GenBank/DDBJ databases">
        <title>Novel species isolated from a subtropical stream in China.</title>
        <authorList>
            <person name="Lu H."/>
        </authorList>
    </citation>
    <scope>NUCLEOTIDE SEQUENCE [LARGE SCALE GENOMIC DNA]</scope>
    <source>
        <strain evidence="3 4">FT80W</strain>
    </source>
</reference>
<evidence type="ECO:0000256" key="1">
    <source>
        <dbReference type="SAM" id="SignalP"/>
    </source>
</evidence>
<keyword evidence="4" id="KW-1185">Reference proteome</keyword>
<protein>
    <recommendedName>
        <fullName evidence="2">Chalcone isomerase domain-containing protein</fullName>
    </recommendedName>
</protein>
<accession>A0A6I2KTH0</accession>
<organism evidence="3 4">
    <name type="scientific">Duganella guangzhouensis</name>
    <dbReference type="NCBI Taxonomy" id="2666084"/>
    <lineage>
        <taxon>Bacteria</taxon>
        <taxon>Pseudomonadati</taxon>
        <taxon>Pseudomonadota</taxon>
        <taxon>Betaproteobacteria</taxon>
        <taxon>Burkholderiales</taxon>
        <taxon>Oxalobacteraceae</taxon>
        <taxon>Telluria group</taxon>
        <taxon>Duganella</taxon>
    </lineage>
</organism>
<feature type="domain" description="Chalcone isomerase" evidence="2">
    <location>
        <begin position="80"/>
        <end position="197"/>
    </location>
</feature>
<dbReference type="RefSeq" id="WP_154372313.1">
    <property type="nucleotide sequence ID" value="NZ_WKJK01000001.1"/>
</dbReference>
<dbReference type="EMBL" id="WKJK01000001">
    <property type="protein sequence ID" value="MRW88600.1"/>
    <property type="molecule type" value="Genomic_DNA"/>
</dbReference>
<dbReference type="Proteomes" id="UP000433309">
    <property type="component" value="Unassembled WGS sequence"/>
</dbReference>
<evidence type="ECO:0000313" key="3">
    <source>
        <dbReference type="EMBL" id="MRW88600.1"/>
    </source>
</evidence>